<dbReference type="SUPFAM" id="SSF53850">
    <property type="entry name" value="Periplasmic binding protein-like II"/>
    <property type="match status" value="1"/>
</dbReference>
<dbReference type="InterPro" id="IPR015168">
    <property type="entry name" value="SsuA/THI5"/>
</dbReference>
<name>A0A176YCI7_9BRAD</name>
<evidence type="ECO:0000256" key="6">
    <source>
        <dbReference type="SAM" id="SignalP"/>
    </source>
</evidence>
<proteinExistence type="inferred from homology"/>
<dbReference type="AlphaFoldDB" id="A0A176YCI7"/>
<evidence type="ECO:0000313" key="8">
    <source>
        <dbReference type="EMBL" id="OAF01328.1"/>
    </source>
</evidence>
<evidence type="ECO:0000313" key="9">
    <source>
        <dbReference type="Proteomes" id="UP000076959"/>
    </source>
</evidence>
<feature type="domain" description="SsuA/THI5-like" evidence="7">
    <location>
        <begin position="71"/>
        <end position="257"/>
    </location>
</feature>
<evidence type="ECO:0000256" key="5">
    <source>
        <dbReference type="ARBA" id="ARBA00070228"/>
    </source>
</evidence>
<reference evidence="8 9" key="1">
    <citation type="submission" date="2016-03" db="EMBL/GenBank/DDBJ databases">
        <title>Draft Genome Sequence of the Strain BR 10245 (Bradyrhizobium sp.) isolated from nodules of Centrolobium paraense.</title>
        <authorList>
            <person name="Simoes-Araujo J.L.Sr."/>
            <person name="Barauna A.C."/>
            <person name="Silva K."/>
            <person name="Zilli J.E."/>
        </authorList>
    </citation>
    <scope>NUCLEOTIDE SEQUENCE [LARGE SCALE GENOMIC DNA]</scope>
    <source>
        <strain evidence="8 9">BR 10245</strain>
    </source>
</reference>
<keyword evidence="2" id="KW-0813">Transport</keyword>
<dbReference type="Proteomes" id="UP000076959">
    <property type="component" value="Unassembled WGS sequence"/>
</dbReference>
<dbReference type="PANTHER" id="PTHR30024">
    <property type="entry name" value="ALIPHATIC SULFONATES-BINDING PROTEIN-RELATED"/>
    <property type="match status" value="1"/>
</dbReference>
<comment type="function">
    <text evidence="4">Part of a binding-protein-dependent transport system for aliphatic sulfonates. Putative binding protein.</text>
</comment>
<dbReference type="RefSeq" id="WP_063707812.1">
    <property type="nucleotide sequence ID" value="NZ_LUUB01000106.1"/>
</dbReference>
<keyword evidence="3 6" id="KW-0732">Signal</keyword>
<protein>
    <recommendedName>
        <fullName evidence="5">Putative aliphatic sulfonates-binding protein</fullName>
    </recommendedName>
</protein>
<comment type="caution">
    <text evidence="8">The sequence shown here is derived from an EMBL/GenBank/DDBJ whole genome shotgun (WGS) entry which is preliminary data.</text>
</comment>
<evidence type="ECO:0000256" key="2">
    <source>
        <dbReference type="ARBA" id="ARBA00022448"/>
    </source>
</evidence>
<comment type="similarity">
    <text evidence="1">Belongs to the bacterial solute-binding protein SsuA/TauA family.</text>
</comment>
<evidence type="ECO:0000256" key="3">
    <source>
        <dbReference type="ARBA" id="ARBA00022729"/>
    </source>
</evidence>
<evidence type="ECO:0000256" key="4">
    <source>
        <dbReference type="ARBA" id="ARBA00055538"/>
    </source>
</evidence>
<dbReference type="FunFam" id="3.40.190.10:FF:000050">
    <property type="entry name" value="Sulfonate ABC transporter substrate-binding protein"/>
    <property type="match status" value="1"/>
</dbReference>
<sequence>MRTVSTWILALGAAAAVTAGAGPSQAQQTIRVGWTIPAEESKYWMMRRPAEFPDIGKTYNIEWTQFQGTAPMTQALAAGALDCATQAPLSLANGVVGGNLKAYIVAQHVFEKPGGFSVYWAVMDDSPIKTIADLKGKTVGISVIGGGTQGPFNMLLKQNGVDPAKDIKLVEVGFAVSEDALRQGRVDAVNMNQPFAARAEAKGGTRKLFSLSQAMPNIVHILEACRADFVDKNPELVKAYVRDITSGMKKALANREETVKVVSEVLKAPIPVLETYLLKDNDFGRDPGAAPNFPAIQKMLDIYAETGMLPKLDVAQFKHPTIVAPMQ</sequence>
<dbReference type="Gene3D" id="3.40.190.10">
    <property type="entry name" value="Periplasmic binding protein-like II"/>
    <property type="match status" value="2"/>
</dbReference>
<keyword evidence="9" id="KW-1185">Reference proteome</keyword>
<dbReference type="EMBL" id="LUUB01000106">
    <property type="protein sequence ID" value="OAF01328.1"/>
    <property type="molecule type" value="Genomic_DNA"/>
</dbReference>
<organism evidence="8 9">
    <name type="scientific">Bradyrhizobium centrolobii</name>
    <dbReference type="NCBI Taxonomy" id="1505087"/>
    <lineage>
        <taxon>Bacteria</taxon>
        <taxon>Pseudomonadati</taxon>
        <taxon>Pseudomonadota</taxon>
        <taxon>Alphaproteobacteria</taxon>
        <taxon>Hyphomicrobiales</taxon>
        <taxon>Nitrobacteraceae</taxon>
        <taxon>Bradyrhizobium</taxon>
    </lineage>
</organism>
<dbReference type="PANTHER" id="PTHR30024:SF48">
    <property type="entry name" value="ABC TRANSPORTER SUBSTRATE-BINDING PROTEIN"/>
    <property type="match status" value="1"/>
</dbReference>
<dbReference type="STRING" id="1505087.AYJ54_29175"/>
<gene>
    <name evidence="8" type="ORF">AYJ54_29175</name>
</gene>
<evidence type="ECO:0000259" key="7">
    <source>
        <dbReference type="Pfam" id="PF09084"/>
    </source>
</evidence>
<dbReference type="CDD" id="cd01008">
    <property type="entry name" value="PBP2_NrtA_SsuA_CpmA_like"/>
    <property type="match status" value="1"/>
</dbReference>
<feature type="chain" id="PRO_5008054524" description="Putative aliphatic sulfonates-binding protein" evidence="6">
    <location>
        <begin position="22"/>
        <end position="327"/>
    </location>
</feature>
<dbReference type="Pfam" id="PF09084">
    <property type="entry name" value="NMT1"/>
    <property type="match status" value="1"/>
</dbReference>
<evidence type="ECO:0000256" key="1">
    <source>
        <dbReference type="ARBA" id="ARBA00010742"/>
    </source>
</evidence>
<accession>A0A176YCI7</accession>
<feature type="signal peptide" evidence="6">
    <location>
        <begin position="1"/>
        <end position="21"/>
    </location>
</feature>